<dbReference type="GO" id="GO:0071268">
    <property type="term" value="P:homocysteine biosynthetic process"/>
    <property type="evidence" value="ECO:0007669"/>
    <property type="project" value="InterPro"/>
</dbReference>
<dbReference type="OrthoDB" id="9803729at2"/>
<proteinExistence type="inferred from homology"/>
<feature type="modified residue" description="N6-(pyridoxal phosphate)lysine" evidence="3 4">
    <location>
        <position position="203"/>
    </location>
</feature>
<dbReference type="GO" id="GO:0071266">
    <property type="term" value="P:'de novo' L-methionine biosynthetic process"/>
    <property type="evidence" value="ECO:0007669"/>
    <property type="project" value="UniProtKB-UniRule"/>
</dbReference>
<dbReference type="FunFam" id="3.90.1150.10:FF:000033">
    <property type="entry name" value="Cystathionine gamma-synthase"/>
    <property type="match status" value="1"/>
</dbReference>
<dbReference type="Gene3D" id="3.40.640.10">
    <property type="entry name" value="Type I PLP-dependent aspartate aminotransferase-like (Major domain)"/>
    <property type="match status" value="1"/>
</dbReference>
<dbReference type="CDD" id="cd00614">
    <property type="entry name" value="CGS_like"/>
    <property type="match status" value="1"/>
</dbReference>
<comment type="subunit">
    <text evidence="3">Homotetramer.</text>
</comment>
<evidence type="ECO:0000256" key="1">
    <source>
        <dbReference type="ARBA" id="ARBA00001933"/>
    </source>
</evidence>
<dbReference type="AlphaFoldDB" id="A0A1G9Q1D8"/>
<name>A0A1G9Q1D8_9BACT</name>
<sequence>MNFETRAIRTQLDRTQHREHSAPVYNTSGFIFEDAEQMRALFAEEYEGHMYSRYSNPNSSEFEEKIKLLEGVEDAFATASGMAAVFASLAPLLQNGDHIVASSALFGASVTILTKILPRYGITATLVHPEQPEAWEKAIRPNTKMLFLETPSNPGLAVIDLAWAGELARKHGLIFNVDNCFATPYLQQPAHYGADLITHSATKFIDGQGRVLGGVVAGRKDLIAEVRKFCRATGPSMAPFNAWVLSKSLETLAVRMDRHCDNALRIAEHFQDHPEVERVNYPFLPSHPQYDIARRQMKAGGGIITLTVRGGLERCRQFIDARQMISLSANLGDTRTIITHPAFSTHSKLSEEERQAIGILPGLVRLSVGLEHPNDIIADLEQALEKSKVASEVR</sequence>
<dbReference type="InterPro" id="IPR006234">
    <property type="entry name" value="O-succ-hSer_sulfhydrylase"/>
</dbReference>
<accession>A0A1G9Q1D8</accession>
<dbReference type="InterPro" id="IPR015421">
    <property type="entry name" value="PyrdxlP-dep_Trfase_major"/>
</dbReference>
<dbReference type="InterPro" id="IPR000277">
    <property type="entry name" value="Cys/Met-Metab_PyrdxlP-dep_enz"/>
</dbReference>
<dbReference type="STRING" id="1075417.SAMN05421823_1106"/>
<dbReference type="EMBL" id="FNFO01000010">
    <property type="protein sequence ID" value="SDM04830.1"/>
    <property type="molecule type" value="Genomic_DNA"/>
</dbReference>
<dbReference type="GO" id="GO:0019346">
    <property type="term" value="P:transsulfuration"/>
    <property type="evidence" value="ECO:0007669"/>
    <property type="project" value="InterPro"/>
</dbReference>
<keyword evidence="2 3" id="KW-0663">Pyridoxal phosphate</keyword>
<dbReference type="UniPathway" id="UPA00051">
    <property type="reaction ID" value="UER00449"/>
</dbReference>
<dbReference type="HAMAP" id="MF_02056">
    <property type="entry name" value="MetZ"/>
    <property type="match status" value="1"/>
</dbReference>
<reference evidence="6 7" key="1">
    <citation type="submission" date="2016-10" db="EMBL/GenBank/DDBJ databases">
        <authorList>
            <person name="de Groot N.N."/>
        </authorList>
    </citation>
    <scope>NUCLEOTIDE SEQUENCE [LARGE SCALE GENOMIC DNA]</scope>
    <source>
        <strain evidence="6 7">DSM 25186</strain>
    </source>
</reference>
<dbReference type="Pfam" id="PF01053">
    <property type="entry name" value="Cys_Met_Meta_PP"/>
    <property type="match status" value="1"/>
</dbReference>
<dbReference type="PIRSF" id="PIRSF001434">
    <property type="entry name" value="CGS"/>
    <property type="match status" value="1"/>
</dbReference>
<comment type="catalytic activity">
    <reaction evidence="3">
        <text>O-succinyl-L-homoserine + hydrogen sulfide = L-homocysteine + succinate</text>
        <dbReference type="Rhea" id="RHEA:27826"/>
        <dbReference type="ChEBI" id="CHEBI:29919"/>
        <dbReference type="ChEBI" id="CHEBI:30031"/>
        <dbReference type="ChEBI" id="CHEBI:57661"/>
        <dbReference type="ChEBI" id="CHEBI:58199"/>
    </reaction>
</comment>
<comment type="pathway">
    <text evidence="3">Amino-acid biosynthesis; L-methionine biosynthesis via de novo pathway; L-homocysteine from O-succinyl-L-homoserine: step 1/1.</text>
</comment>
<comment type="similarity">
    <text evidence="3">Belongs to the trans-sulfuration enzymes family. MetZ subfamily.</text>
</comment>
<keyword evidence="3" id="KW-0808">Transferase</keyword>
<evidence type="ECO:0000256" key="3">
    <source>
        <dbReference type="HAMAP-Rule" id="MF_02056"/>
    </source>
</evidence>
<dbReference type="SUPFAM" id="SSF53383">
    <property type="entry name" value="PLP-dependent transferases"/>
    <property type="match status" value="1"/>
</dbReference>
<dbReference type="FunFam" id="3.40.640.10:FF:000046">
    <property type="entry name" value="Cystathionine gamma-lyase"/>
    <property type="match status" value="1"/>
</dbReference>
<dbReference type="GO" id="GO:0030170">
    <property type="term" value="F:pyridoxal phosphate binding"/>
    <property type="evidence" value="ECO:0007669"/>
    <property type="project" value="UniProtKB-UniRule"/>
</dbReference>
<gene>
    <name evidence="3" type="primary">metZ</name>
    <name evidence="6" type="ORF">SAMN05421823_1106</name>
</gene>
<evidence type="ECO:0000256" key="4">
    <source>
        <dbReference type="PIRSR" id="PIRSR001434-2"/>
    </source>
</evidence>
<dbReference type="Proteomes" id="UP000198510">
    <property type="component" value="Unassembled WGS sequence"/>
</dbReference>
<dbReference type="InterPro" id="IPR054542">
    <property type="entry name" value="Cys_met_metab_PP"/>
</dbReference>
<dbReference type="Gene3D" id="3.90.1150.10">
    <property type="entry name" value="Aspartate Aminotransferase, domain 1"/>
    <property type="match status" value="1"/>
</dbReference>
<dbReference type="GO" id="GO:0016765">
    <property type="term" value="F:transferase activity, transferring alkyl or aryl (other than methyl) groups"/>
    <property type="evidence" value="ECO:0007669"/>
    <property type="project" value="UniProtKB-UniRule"/>
</dbReference>
<dbReference type="PANTHER" id="PTHR11808:SF80">
    <property type="entry name" value="CYSTATHIONINE GAMMA-LYASE"/>
    <property type="match status" value="1"/>
</dbReference>
<evidence type="ECO:0000256" key="2">
    <source>
        <dbReference type="ARBA" id="ARBA00022898"/>
    </source>
</evidence>
<evidence type="ECO:0000256" key="5">
    <source>
        <dbReference type="RuleBase" id="RU362118"/>
    </source>
</evidence>
<keyword evidence="3" id="KW-0486">Methionine biosynthesis</keyword>
<comment type="cofactor">
    <cofactor evidence="1 3 5">
        <name>pyridoxal 5'-phosphate</name>
        <dbReference type="ChEBI" id="CHEBI:597326"/>
    </cofactor>
</comment>
<dbReference type="EC" id="2.5.1.-" evidence="3"/>
<dbReference type="InterPro" id="IPR015422">
    <property type="entry name" value="PyrdxlP-dep_Trfase_small"/>
</dbReference>
<dbReference type="PANTHER" id="PTHR11808">
    <property type="entry name" value="TRANS-SULFURATION ENZYME FAMILY MEMBER"/>
    <property type="match status" value="1"/>
</dbReference>
<keyword evidence="7" id="KW-1185">Reference proteome</keyword>
<comment type="function">
    <text evidence="3">Catalyzes the formation of L-homocysteine from O-succinyl-L-homoserine (OSHS) and hydrogen sulfide.</text>
</comment>
<dbReference type="GO" id="GO:0016846">
    <property type="term" value="F:carbon-sulfur lyase activity"/>
    <property type="evidence" value="ECO:0007669"/>
    <property type="project" value="TreeGrafter"/>
</dbReference>
<evidence type="ECO:0000313" key="7">
    <source>
        <dbReference type="Proteomes" id="UP000198510"/>
    </source>
</evidence>
<organism evidence="6 7">
    <name type="scientific">Catalinimonas alkaloidigena</name>
    <dbReference type="NCBI Taxonomy" id="1075417"/>
    <lineage>
        <taxon>Bacteria</taxon>
        <taxon>Pseudomonadati</taxon>
        <taxon>Bacteroidota</taxon>
        <taxon>Cytophagia</taxon>
        <taxon>Cytophagales</taxon>
        <taxon>Catalimonadaceae</taxon>
        <taxon>Catalinimonas</taxon>
    </lineage>
</organism>
<evidence type="ECO:0000313" key="6">
    <source>
        <dbReference type="EMBL" id="SDM04830.1"/>
    </source>
</evidence>
<dbReference type="InterPro" id="IPR015424">
    <property type="entry name" value="PyrdxlP-dep_Trfase"/>
</dbReference>
<keyword evidence="3" id="KW-0028">Amino-acid biosynthesis</keyword>
<dbReference type="PROSITE" id="PS00868">
    <property type="entry name" value="CYS_MET_METAB_PP"/>
    <property type="match status" value="1"/>
</dbReference>
<protein>
    <recommendedName>
        <fullName evidence="3">O-succinylhomoserine sulfhydrylase</fullName>
        <shortName evidence="3">OSH sulfhydrylase</shortName>
        <shortName evidence="3">OSHS sulfhydrylase</shortName>
        <ecNumber evidence="3">2.5.1.-</ecNumber>
    </recommendedName>
</protein>
<dbReference type="GO" id="GO:0005737">
    <property type="term" value="C:cytoplasm"/>
    <property type="evidence" value="ECO:0007669"/>
    <property type="project" value="TreeGrafter"/>
</dbReference>
<dbReference type="RefSeq" id="WP_089685948.1">
    <property type="nucleotide sequence ID" value="NZ_FNFO01000010.1"/>
</dbReference>